<dbReference type="EMBL" id="DS231697">
    <property type="protein sequence ID" value="KNA96465.1"/>
    <property type="molecule type" value="Genomic_DNA"/>
</dbReference>
<reference evidence="2" key="1">
    <citation type="submission" date="2007-04" db="EMBL/GenBank/DDBJ databases">
        <authorList>
            <consortium name="The Broad Institute Genome Sequencing Platform"/>
            <person name="Birren B."/>
            <person name="Lander E."/>
            <person name="Galagan J."/>
            <person name="Nusbaum C."/>
            <person name="Devon K."/>
            <person name="Ma L.-J."/>
            <person name="Jaffe D."/>
            <person name="Butler J."/>
            <person name="Alvarez P."/>
            <person name="Gnerre S."/>
            <person name="Grabherr M."/>
            <person name="Kleber M."/>
            <person name="Mauceli E."/>
            <person name="Brockman W."/>
            <person name="MacCallum I.A."/>
            <person name="Young S."/>
            <person name="LaButti K."/>
            <person name="DeCaprio D."/>
            <person name="Crawford M."/>
            <person name="Koehrsen M."/>
            <person name="Engels R."/>
            <person name="Montgomery P."/>
            <person name="Pearson M."/>
            <person name="Howarth C."/>
            <person name="Larson L."/>
            <person name="White J."/>
            <person name="O'Leary S."/>
            <person name="Kodira C."/>
            <person name="Zeng Q."/>
            <person name="Yandava C."/>
            <person name="Alvarado L."/>
            <person name="Kistler C."/>
            <person name="Shim W.-B."/>
            <person name="Kang S."/>
            <person name="Woloshuk C."/>
        </authorList>
    </citation>
    <scope>NUCLEOTIDE SEQUENCE</scope>
    <source>
        <strain evidence="2">4287</strain>
    </source>
</reference>
<sequence>MAGHTDPAGAEGGENGWPRDDGYRDVSQGSELAPGNRSVNGTMQTSKNYLHSERTLAG</sequence>
<dbReference type="VEuPathDB" id="FungiDB:FOXG_18155"/>
<organism evidence="2 3">
    <name type="scientific">Fusarium oxysporum f. sp. lycopersici (strain 4287 / CBS 123668 / FGSC 9935 / NRRL 34936)</name>
    <name type="common">Fusarium vascular wilt of tomato</name>
    <dbReference type="NCBI Taxonomy" id="426428"/>
    <lineage>
        <taxon>Eukaryota</taxon>
        <taxon>Fungi</taxon>
        <taxon>Dikarya</taxon>
        <taxon>Ascomycota</taxon>
        <taxon>Pezizomycotina</taxon>
        <taxon>Sordariomycetes</taxon>
        <taxon>Hypocreomycetidae</taxon>
        <taxon>Hypocreales</taxon>
        <taxon>Nectriaceae</taxon>
        <taxon>Fusarium</taxon>
        <taxon>Fusarium oxysporum species complex</taxon>
    </lineage>
</organism>
<evidence type="ECO:0000256" key="1">
    <source>
        <dbReference type="SAM" id="MobiDB-lite"/>
    </source>
</evidence>
<evidence type="ECO:0000313" key="2">
    <source>
        <dbReference type="EMBL" id="KNA96465.1"/>
    </source>
</evidence>
<accession>A0A0J9UED1</accession>
<dbReference type="GeneID" id="28958861"/>
<name>A0A0J9UED1_FUSO4</name>
<dbReference type="KEGG" id="fox:FOXG_18155"/>
<dbReference type="RefSeq" id="XP_018234511.1">
    <property type="nucleotide sequence ID" value="XM_018398203.1"/>
</dbReference>
<feature type="compositionally biased region" description="Polar residues" evidence="1">
    <location>
        <begin position="37"/>
        <end position="49"/>
    </location>
</feature>
<reference evidence="2" key="2">
    <citation type="journal article" date="2010" name="Nature">
        <title>Comparative genomics reveals mobile pathogenicity chromosomes in Fusarium.</title>
        <authorList>
            <person name="Ma L.J."/>
            <person name="van der Does H.C."/>
            <person name="Borkovich K.A."/>
            <person name="Coleman J.J."/>
            <person name="Daboussi M.J."/>
            <person name="Di Pietro A."/>
            <person name="Dufresne M."/>
            <person name="Freitag M."/>
            <person name="Grabherr M."/>
            <person name="Henrissat B."/>
            <person name="Houterman P.M."/>
            <person name="Kang S."/>
            <person name="Shim W.B."/>
            <person name="Woloshuk C."/>
            <person name="Xie X."/>
            <person name="Xu J.R."/>
            <person name="Antoniw J."/>
            <person name="Baker S.E."/>
            <person name="Bluhm B.H."/>
            <person name="Breakspear A."/>
            <person name="Brown D.W."/>
            <person name="Butchko R.A."/>
            <person name="Chapman S."/>
            <person name="Coulson R."/>
            <person name="Coutinho P.M."/>
            <person name="Danchin E.G."/>
            <person name="Diener A."/>
            <person name="Gale L.R."/>
            <person name="Gardiner D.M."/>
            <person name="Goff S."/>
            <person name="Hammond-Kosack K.E."/>
            <person name="Hilburn K."/>
            <person name="Hua-Van A."/>
            <person name="Jonkers W."/>
            <person name="Kazan K."/>
            <person name="Kodira C.D."/>
            <person name="Koehrsen M."/>
            <person name="Kumar L."/>
            <person name="Lee Y.H."/>
            <person name="Li L."/>
            <person name="Manners J.M."/>
            <person name="Miranda-Saavedra D."/>
            <person name="Mukherjee M."/>
            <person name="Park G."/>
            <person name="Park J."/>
            <person name="Park S.Y."/>
            <person name="Proctor R.H."/>
            <person name="Regev A."/>
            <person name="Ruiz-Roldan M.C."/>
            <person name="Sain D."/>
            <person name="Sakthikumar S."/>
            <person name="Sykes S."/>
            <person name="Schwartz D.C."/>
            <person name="Turgeon B.G."/>
            <person name="Wapinski I."/>
            <person name="Yoder O."/>
            <person name="Young S."/>
            <person name="Zeng Q."/>
            <person name="Zhou S."/>
            <person name="Galagan J."/>
            <person name="Cuomo C.A."/>
            <person name="Kistler H.C."/>
            <person name="Rep M."/>
        </authorList>
    </citation>
    <scope>NUCLEOTIDE SEQUENCE [LARGE SCALE GENOMIC DNA]</scope>
    <source>
        <strain evidence="2">4287</strain>
    </source>
</reference>
<protein>
    <submittedName>
        <fullName evidence="2">Uncharacterized protein</fullName>
    </submittedName>
</protein>
<dbReference type="Proteomes" id="UP000009097">
    <property type="component" value="Unassembled WGS sequence"/>
</dbReference>
<evidence type="ECO:0000313" key="3">
    <source>
        <dbReference type="Proteomes" id="UP000009097"/>
    </source>
</evidence>
<proteinExistence type="predicted"/>
<gene>
    <name evidence="2" type="ORF">FOXG_18155</name>
</gene>
<feature type="region of interest" description="Disordered" evidence="1">
    <location>
        <begin position="1"/>
        <end position="58"/>
    </location>
</feature>
<dbReference type="AlphaFoldDB" id="A0A0J9UED1"/>